<comment type="subcellular location">
    <subcellularLocation>
        <location evidence="1">Membrane</location>
        <topology evidence="1">Multi-pass membrane protein</topology>
    </subcellularLocation>
</comment>
<dbReference type="Pfam" id="PF00528">
    <property type="entry name" value="BPD_transp_1"/>
    <property type="match status" value="1"/>
</dbReference>
<dbReference type="EMBL" id="CAXAMM010022098">
    <property type="protein sequence ID" value="CAK9051173.1"/>
    <property type="molecule type" value="Genomic_DNA"/>
</dbReference>
<sequence>AKTGWTKPPELVSNGPFMLTSWRFKRDMRFEQNPHYWNREALNLETISTPSINDPNAAVLAYTSGVVDWVSDVTPAYRADMLADKMAFYQENIEEYTRLKAEGHDMFEIDRRLPDDPRKDIHAVPAFGTYWYNFNCLPTLPDGRRNPFSDARVRRAFAMTVDKQSIVQDVQRLGNPVARTLIPKGSIPGYTSPDGLRCISDAATEEEKQAIVAEARQLLRDAGYATPADVPTIEILFNKDGGHDLIAQVVQKNWQEYLGVSVRLAQKEIKVFRDDLKKQRYMVSRAGWYGDYGDPTTFLDINRIDDGNNDRKYHNPRYEQLLNEAAVELDAERRMALLSEAERISMDEDLPMVPLFHYMTVYLFDPDTLSGLNPHPRTEQNVYLFDVLGDGKGTERVRTMPLLPPLSPTAKLDPRGVETAILDRDDLFALVQLPIIVLVIYTLTLALAWAIPGNPLENPEGRQPKPEVIEAMKRQYNLDSFPNFYWSYLANATGFKYAADTLSGELARERERAEAEGQAPPRRYVFDFGPSLQYEDWTVNEIVRDSLPVSITLGAIAILIALGVGVVAGIAGAVKPNSLVDLGTLMVALIGISLPSFVIGTVLLLIFPVWLGVGEVGSSAGPMDMLLPAITLSLPFAAYIARLTRMGMIDALSTDY</sequence>
<dbReference type="PROSITE" id="PS50928">
    <property type="entry name" value="ABC_TM1"/>
    <property type="match status" value="1"/>
</dbReference>
<accession>A0ABP0MJ16</accession>
<dbReference type="SUPFAM" id="SSF53850">
    <property type="entry name" value="Periplasmic binding protein-like II"/>
    <property type="match status" value="1"/>
</dbReference>
<dbReference type="InterPro" id="IPR000515">
    <property type="entry name" value="MetI-like"/>
</dbReference>
<evidence type="ECO:0000256" key="4">
    <source>
        <dbReference type="ARBA" id="ARBA00023136"/>
    </source>
</evidence>
<dbReference type="Proteomes" id="UP001642464">
    <property type="component" value="Unassembled WGS sequence"/>
</dbReference>
<dbReference type="PANTHER" id="PTHR30290:SF83">
    <property type="entry name" value="ABC TRANSPORTER SUBSTRATE-BINDING PROTEIN"/>
    <property type="match status" value="1"/>
</dbReference>
<feature type="non-terminal residue" evidence="7">
    <location>
        <position position="1"/>
    </location>
</feature>
<keyword evidence="3 5" id="KW-1133">Transmembrane helix</keyword>
<proteinExistence type="predicted"/>
<evidence type="ECO:0000256" key="5">
    <source>
        <dbReference type="SAM" id="Phobius"/>
    </source>
</evidence>
<evidence type="ECO:0000256" key="2">
    <source>
        <dbReference type="ARBA" id="ARBA00022692"/>
    </source>
</evidence>
<dbReference type="CDD" id="cd06261">
    <property type="entry name" value="TM_PBP2"/>
    <property type="match status" value="1"/>
</dbReference>
<keyword evidence="8" id="KW-1185">Reference proteome</keyword>
<evidence type="ECO:0000313" key="8">
    <source>
        <dbReference type="Proteomes" id="UP001642464"/>
    </source>
</evidence>
<feature type="non-terminal residue" evidence="7">
    <location>
        <position position="656"/>
    </location>
</feature>
<feature type="transmembrane region" description="Helical" evidence="5">
    <location>
        <begin position="427"/>
        <end position="451"/>
    </location>
</feature>
<evidence type="ECO:0000256" key="1">
    <source>
        <dbReference type="ARBA" id="ARBA00004141"/>
    </source>
</evidence>
<evidence type="ECO:0000256" key="3">
    <source>
        <dbReference type="ARBA" id="ARBA00022989"/>
    </source>
</evidence>
<feature type="transmembrane region" description="Helical" evidence="5">
    <location>
        <begin position="625"/>
        <end position="643"/>
    </location>
</feature>
<feature type="transmembrane region" description="Helical" evidence="5">
    <location>
        <begin position="586"/>
        <end position="613"/>
    </location>
</feature>
<dbReference type="CDD" id="cd08504">
    <property type="entry name" value="PBP2_OppA"/>
    <property type="match status" value="1"/>
</dbReference>
<feature type="domain" description="ABC transmembrane type-1" evidence="6">
    <location>
        <begin position="547"/>
        <end position="656"/>
    </location>
</feature>
<evidence type="ECO:0000313" key="7">
    <source>
        <dbReference type="EMBL" id="CAK9051173.1"/>
    </source>
</evidence>
<organism evidence="7 8">
    <name type="scientific">Durusdinium trenchii</name>
    <dbReference type="NCBI Taxonomy" id="1381693"/>
    <lineage>
        <taxon>Eukaryota</taxon>
        <taxon>Sar</taxon>
        <taxon>Alveolata</taxon>
        <taxon>Dinophyceae</taxon>
        <taxon>Suessiales</taxon>
        <taxon>Symbiodiniaceae</taxon>
        <taxon>Durusdinium</taxon>
    </lineage>
</organism>
<dbReference type="InterPro" id="IPR039424">
    <property type="entry name" value="SBP_5"/>
</dbReference>
<gene>
    <name evidence="7" type="ORF">SCF082_LOCUS28123</name>
</gene>
<reference evidence="7 8" key="1">
    <citation type="submission" date="2024-02" db="EMBL/GenBank/DDBJ databases">
        <authorList>
            <person name="Chen Y."/>
            <person name="Shah S."/>
            <person name="Dougan E. K."/>
            <person name="Thang M."/>
            <person name="Chan C."/>
        </authorList>
    </citation>
    <scope>NUCLEOTIDE SEQUENCE [LARGE SCALE GENOMIC DNA]</scope>
</reference>
<dbReference type="Pfam" id="PF00496">
    <property type="entry name" value="SBP_bac_5"/>
    <property type="match status" value="1"/>
</dbReference>
<dbReference type="InterPro" id="IPR035906">
    <property type="entry name" value="MetI-like_sf"/>
</dbReference>
<dbReference type="Gene3D" id="1.10.3720.10">
    <property type="entry name" value="MetI-like"/>
    <property type="match status" value="1"/>
</dbReference>
<dbReference type="Gene3D" id="3.40.190.10">
    <property type="entry name" value="Periplasmic binding protein-like II"/>
    <property type="match status" value="1"/>
</dbReference>
<name>A0ABP0MJ16_9DINO</name>
<keyword evidence="4 5" id="KW-0472">Membrane</keyword>
<keyword evidence="2 5" id="KW-0812">Transmembrane</keyword>
<dbReference type="PANTHER" id="PTHR30290">
    <property type="entry name" value="PERIPLASMIC BINDING COMPONENT OF ABC TRANSPORTER"/>
    <property type="match status" value="1"/>
</dbReference>
<evidence type="ECO:0000259" key="6">
    <source>
        <dbReference type="PROSITE" id="PS50928"/>
    </source>
</evidence>
<protein>
    <submittedName>
        <fullName evidence="7">Oligopeptide-binding protein OppA (Stage 0 sporulation protein KA)</fullName>
    </submittedName>
</protein>
<dbReference type="InterPro" id="IPR000914">
    <property type="entry name" value="SBP_5_dom"/>
</dbReference>
<dbReference type="Gene3D" id="3.10.105.10">
    <property type="entry name" value="Dipeptide-binding Protein, Domain 3"/>
    <property type="match status" value="1"/>
</dbReference>
<comment type="caution">
    <text evidence="7">The sequence shown here is derived from an EMBL/GenBank/DDBJ whole genome shotgun (WGS) entry which is preliminary data.</text>
</comment>
<feature type="transmembrane region" description="Helical" evidence="5">
    <location>
        <begin position="551"/>
        <end position="574"/>
    </location>
</feature>
<dbReference type="SUPFAM" id="SSF161098">
    <property type="entry name" value="MetI-like"/>
    <property type="match status" value="1"/>
</dbReference>